<reference evidence="1 2" key="1">
    <citation type="submission" date="2022-11" db="EMBL/GenBank/DDBJ databases">
        <title>Nonomuraea corallina sp. nov., a new species of the genus Nonomuraea isolated from sea side sediment in Thai sea.</title>
        <authorList>
            <person name="Ngamcharungchit C."/>
            <person name="Matsumoto A."/>
            <person name="Suriyachadkun C."/>
            <person name="Panbangred W."/>
            <person name="Inahashi Y."/>
            <person name="Intra B."/>
        </authorList>
    </citation>
    <scope>NUCLEOTIDE SEQUENCE [LARGE SCALE GENOMIC DNA]</scope>
    <source>
        <strain evidence="1 2">DSM 43553</strain>
    </source>
</reference>
<accession>A0ABT4SVQ7</accession>
<dbReference type="InterPro" id="IPR029046">
    <property type="entry name" value="LolA/LolB/LppX"/>
</dbReference>
<protein>
    <submittedName>
        <fullName evidence="1">Uncharacterized protein</fullName>
    </submittedName>
</protein>
<name>A0ABT4SVQ7_9ACTN</name>
<dbReference type="SUPFAM" id="SSF89392">
    <property type="entry name" value="Prokaryotic lipoproteins and lipoprotein localization factors"/>
    <property type="match status" value="1"/>
</dbReference>
<dbReference type="Gene3D" id="2.50.20.20">
    <property type="match status" value="1"/>
</dbReference>
<gene>
    <name evidence="1" type="ORF">OUY24_12040</name>
</gene>
<keyword evidence="2" id="KW-1185">Reference proteome</keyword>
<dbReference type="RefSeq" id="WP_148036091.1">
    <property type="nucleotide sequence ID" value="NZ_BAABFD010000012.1"/>
</dbReference>
<proteinExistence type="predicted"/>
<evidence type="ECO:0000313" key="2">
    <source>
        <dbReference type="Proteomes" id="UP001212498"/>
    </source>
</evidence>
<organism evidence="1 2">
    <name type="scientific">Nonomuraea ferruginea</name>
    <dbReference type="NCBI Taxonomy" id="46174"/>
    <lineage>
        <taxon>Bacteria</taxon>
        <taxon>Bacillati</taxon>
        <taxon>Actinomycetota</taxon>
        <taxon>Actinomycetes</taxon>
        <taxon>Streptosporangiales</taxon>
        <taxon>Streptosporangiaceae</taxon>
        <taxon>Nonomuraea</taxon>
    </lineage>
</organism>
<dbReference type="EMBL" id="JAPNUD010000023">
    <property type="protein sequence ID" value="MDA0641349.1"/>
    <property type="molecule type" value="Genomic_DNA"/>
</dbReference>
<sequence length="212" mass="24177">MVFSQRIRRGSGEGAVLTVAHGKRRFVPKTGMYAVDVSTCSTFARGGDPIRSRTVQVGRDIYSQGDWTDVPQGKKWVHREDTDALRWTRHLIEPLNPEFLRLISPGAKRISTRDRYDGVRTTRYDGSVQVDHLSSYWAGHLYGTGAWTGGRIRWKLWLGPDDLPRRFQAEIITEPYGPEEKADAVRMNVLYKGWRAPVRIQIPPENQVAEAE</sequence>
<evidence type="ECO:0000313" key="1">
    <source>
        <dbReference type="EMBL" id="MDA0641349.1"/>
    </source>
</evidence>
<dbReference type="Proteomes" id="UP001212498">
    <property type="component" value="Unassembled WGS sequence"/>
</dbReference>
<comment type="caution">
    <text evidence="1">The sequence shown here is derived from an EMBL/GenBank/DDBJ whole genome shotgun (WGS) entry which is preliminary data.</text>
</comment>